<organism evidence="2 3">
    <name type="scientific">Chryseobacterium profundimaris</name>
    <dbReference type="NCBI Taxonomy" id="1387275"/>
    <lineage>
        <taxon>Bacteria</taxon>
        <taxon>Pseudomonadati</taxon>
        <taxon>Bacteroidota</taxon>
        <taxon>Flavobacteriia</taxon>
        <taxon>Flavobacteriales</taxon>
        <taxon>Weeksellaceae</taxon>
        <taxon>Chryseobacterium group</taxon>
        <taxon>Chryseobacterium</taxon>
    </lineage>
</organism>
<dbReference type="Pfam" id="PF14206">
    <property type="entry name" value="Cys_rich_CPCC"/>
    <property type="match status" value="1"/>
</dbReference>
<protein>
    <submittedName>
        <fullName evidence="2">Cysteine-rich CPCC</fullName>
    </submittedName>
</protein>
<dbReference type="EMBL" id="FXTZ01000001">
    <property type="protein sequence ID" value="SMP03937.1"/>
    <property type="molecule type" value="Genomic_DNA"/>
</dbReference>
<evidence type="ECO:0000259" key="1">
    <source>
        <dbReference type="Pfam" id="PF14206"/>
    </source>
</evidence>
<evidence type="ECO:0000313" key="2">
    <source>
        <dbReference type="EMBL" id="SMP03937.1"/>
    </source>
</evidence>
<evidence type="ECO:0000313" key="3">
    <source>
        <dbReference type="Proteomes" id="UP001157960"/>
    </source>
</evidence>
<comment type="caution">
    <text evidence="2">The sequence shown here is derived from an EMBL/GenBank/DDBJ whole genome shotgun (WGS) entry which is preliminary data.</text>
</comment>
<reference evidence="2 3" key="1">
    <citation type="submission" date="2017-05" db="EMBL/GenBank/DDBJ databases">
        <authorList>
            <person name="Varghese N."/>
            <person name="Submissions S."/>
        </authorList>
    </citation>
    <scope>NUCLEOTIDE SEQUENCE [LARGE SCALE GENOMIC DNA]</scope>
    <source>
        <strain evidence="2 3">DSM 28214</strain>
    </source>
</reference>
<keyword evidence="3" id="KW-1185">Reference proteome</keyword>
<gene>
    <name evidence="2" type="ORF">SAMN06264346_101249</name>
</gene>
<dbReference type="RefSeq" id="WP_283420648.1">
    <property type="nucleotide sequence ID" value="NZ_FXTZ01000001.1"/>
</dbReference>
<name>A0ABY1N995_9FLAO</name>
<dbReference type="Proteomes" id="UP001157960">
    <property type="component" value="Unassembled WGS sequence"/>
</dbReference>
<accession>A0ABY1N995</accession>
<sequence>MKEEITNLNVQCYCCGYYTLEERGHYEICPVCFWEDGGGFELKFGALKKDILEIHYGN</sequence>
<dbReference type="InterPro" id="IPR025983">
    <property type="entry name" value="Cys_rich_CPCC"/>
</dbReference>
<proteinExistence type="predicted"/>
<feature type="domain" description="Cysteine-rich CPCC" evidence="1">
    <location>
        <begin position="11"/>
        <end position="38"/>
    </location>
</feature>